<sequence length="215" mass="23832">MPAMLHSSFKRKENLYEQNIKPFLREAINVLASSVKHLDQQGRRQFINLIYRDTNRRTAFALKIANLAMKEIEKISPPDAGAVAANIVQLSPDLGIGTISAGQLLYAIVLYAGCAEVAEIDIGGTSENDNTDCVSFGFHVGKYIALNSIVRWICELSMEGEYEGPRRLLSGNGEGATVITQLFYYQCINVKNVLSGISSEFSRFHKKVEIISNQI</sequence>
<reference evidence="1 2" key="1">
    <citation type="submission" date="2017-08" db="EMBL/GenBank/DDBJ databases">
        <title>Complete genome sequence of Gluconacetobacter saccharivorans CV1 isolated from Fermented Vinegar.</title>
        <authorList>
            <person name="Kim S.-Y."/>
        </authorList>
    </citation>
    <scope>NUCLEOTIDE SEQUENCE [LARGE SCALE GENOMIC DNA]</scope>
    <source>
        <strain evidence="1 2">CV1</strain>
        <plasmid evidence="1 2">unnamed3</plasmid>
    </source>
</reference>
<keyword evidence="1" id="KW-0614">Plasmid</keyword>
<dbReference type="Proteomes" id="UP000264120">
    <property type="component" value="Plasmid unnamed3"/>
</dbReference>
<evidence type="ECO:0000313" key="2">
    <source>
        <dbReference type="Proteomes" id="UP000264120"/>
    </source>
</evidence>
<geneLocation type="plasmid" evidence="1 2">
    <name>unnamed3</name>
</geneLocation>
<keyword evidence="2" id="KW-1185">Reference proteome</keyword>
<name>A0A347WH49_9PROT</name>
<protein>
    <submittedName>
        <fullName evidence="1">Uncharacterized protein</fullName>
    </submittedName>
</protein>
<accession>A0A347WH49</accession>
<evidence type="ECO:0000313" key="1">
    <source>
        <dbReference type="EMBL" id="AXY24192.1"/>
    </source>
</evidence>
<organism evidence="1 2">
    <name type="scientific">Komagataeibacter saccharivorans</name>
    <dbReference type="NCBI Taxonomy" id="265959"/>
    <lineage>
        <taxon>Bacteria</taxon>
        <taxon>Pseudomonadati</taxon>
        <taxon>Pseudomonadota</taxon>
        <taxon>Alphaproteobacteria</taxon>
        <taxon>Acetobacterales</taxon>
        <taxon>Acetobacteraceae</taxon>
        <taxon>Komagataeibacter</taxon>
    </lineage>
</organism>
<dbReference type="RefSeq" id="WP_132306753.1">
    <property type="nucleotide sequence ID" value="NZ_CP023039.1"/>
</dbReference>
<dbReference type="KEGG" id="ksc:CD178_03448"/>
<proteinExistence type="predicted"/>
<dbReference type="EMBL" id="CP023039">
    <property type="protein sequence ID" value="AXY24192.1"/>
    <property type="molecule type" value="Genomic_DNA"/>
</dbReference>
<dbReference type="GeneID" id="98314905"/>
<gene>
    <name evidence="1" type="ORF">CD178_03448</name>
</gene>
<dbReference type="AlphaFoldDB" id="A0A347WH49"/>